<comment type="subcellular location">
    <subcellularLocation>
        <location evidence="1 7">Cell membrane</location>
        <topology evidence="1 7">Multi-pass membrane protein</topology>
    </subcellularLocation>
</comment>
<feature type="transmembrane region" description="Helical" evidence="8">
    <location>
        <begin position="50"/>
        <end position="69"/>
    </location>
</feature>
<dbReference type="CDD" id="cd00386">
    <property type="entry name" value="Heme_Cu_Oxidase_III_like"/>
    <property type="match status" value="1"/>
</dbReference>
<feature type="transmembrane region" description="Helical" evidence="8">
    <location>
        <begin position="123"/>
        <end position="142"/>
    </location>
</feature>
<dbReference type="InterPro" id="IPR000298">
    <property type="entry name" value="Cyt_c_oxidase-like_su3"/>
</dbReference>
<dbReference type="PANTHER" id="PTHR11403:SF2">
    <property type="entry name" value="CYTOCHROME BO(3) UBIQUINOL OXIDASE SUBUNIT 3"/>
    <property type="match status" value="1"/>
</dbReference>
<dbReference type="SUPFAM" id="SSF81452">
    <property type="entry name" value="Cytochrome c oxidase subunit III-like"/>
    <property type="match status" value="1"/>
</dbReference>
<keyword evidence="3" id="KW-1003">Cell membrane</keyword>
<dbReference type="PANTHER" id="PTHR11403">
    <property type="entry name" value="CYTOCHROME C OXIDASE SUBUNIT III"/>
    <property type="match status" value="1"/>
</dbReference>
<keyword evidence="4 7" id="KW-0812">Transmembrane</keyword>
<evidence type="ECO:0000256" key="3">
    <source>
        <dbReference type="ARBA" id="ARBA00022475"/>
    </source>
</evidence>
<evidence type="ECO:0000256" key="6">
    <source>
        <dbReference type="ARBA" id="ARBA00023136"/>
    </source>
</evidence>
<evidence type="ECO:0000256" key="1">
    <source>
        <dbReference type="ARBA" id="ARBA00004651"/>
    </source>
</evidence>
<protein>
    <submittedName>
        <fullName evidence="10">Cytochrome c oxidase subunit III</fullName>
    </submittedName>
</protein>
<feature type="domain" description="Heme-copper oxidase subunit III family profile" evidence="9">
    <location>
        <begin position="21"/>
        <end position="254"/>
    </location>
</feature>
<evidence type="ECO:0000256" key="8">
    <source>
        <dbReference type="SAM" id="Phobius"/>
    </source>
</evidence>
<feature type="transmembrane region" description="Helical" evidence="8">
    <location>
        <begin position="235"/>
        <end position="253"/>
    </location>
</feature>
<dbReference type="Proteomes" id="UP001057498">
    <property type="component" value="Chromosome"/>
</dbReference>
<evidence type="ECO:0000256" key="5">
    <source>
        <dbReference type="ARBA" id="ARBA00022989"/>
    </source>
</evidence>
<dbReference type="InterPro" id="IPR024791">
    <property type="entry name" value="Cyt_c/ubiquinol_Oxase_su3"/>
</dbReference>
<evidence type="ECO:0000259" key="9">
    <source>
        <dbReference type="PROSITE" id="PS50253"/>
    </source>
</evidence>
<reference evidence="10" key="1">
    <citation type="submission" date="2022-04" db="EMBL/GenBank/DDBJ databases">
        <title>Whole genome sequence of Sphaerotilus sp. FB-5.</title>
        <authorList>
            <person name="Takeda M."/>
            <person name="Narihara S."/>
            <person name="Akimoto M."/>
            <person name="Akimoto R."/>
            <person name="Nishiyashiki S."/>
            <person name="Murakami T."/>
        </authorList>
    </citation>
    <scope>NUCLEOTIDE SEQUENCE</scope>
    <source>
        <strain evidence="10">FB-5</strain>
    </source>
</reference>
<gene>
    <name evidence="10" type="primary">coxC</name>
    <name evidence="10" type="ORF">CATMQ487_49350</name>
</gene>
<keyword evidence="6 8" id="KW-0472">Membrane</keyword>
<dbReference type="InterPro" id="IPR035973">
    <property type="entry name" value="Cyt_c_oxidase_su3-like_sf"/>
</dbReference>
<dbReference type="RefSeq" id="WP_251971112.1">
    <property type="nucleotide sequence ID" value="NZ_AP025730.1"/>
</dbReference>
<evidence type="ECO:0000313" key="10">
    <source>
        <dbReference type="EMBL" id="BDI07965.1"/>
    </source>
</evidence>
<feature type="transmembrane region" description="Helical" evidence="8">
    <location>
        <begin position="81"/>
        <end position="103"/>
    </location>
</feature>
<name>A0ABN6PXM3_9BURK</name>
<dbReference type="Gene3D" id="1.20.120.80">
    <property type="entry name" value="Cytochrome c oxidase, subunit III, four-helix bundle"/>
    <property type="match status" value="1"/>
</dbReference>
<keyword evidence="11" id="KW-1185">Reference proteome</keyword>
<evidence type="ECO:0000313" key="11">
    <source>
        <dbReference type="Proteomes" id="UP001057498"/>
    </source>
</evidence>
<feature type="transmembrane region" description="Helical" evidence="8">
    <location>
        <begin position="22"/>
        <end position="44"/>
    </location>
</feature>
<proteinExistence type="inferred from homology"/>
<dbReference type="Pfam" id="PF00510">
    <property type="entry name" value="COX3"/>
    <property type="match status" value="1"/>
</dbReference>
<feature type="transmembrane region" description="Helical" evidence="8">
    <location>
        <begin position="154"/>
        <end position="174"/>
    </location>
</feature>
<comment type="similarity">
    <text evidence="2 7">Belongs to the cytochrome c oxidase subunit 3 family.</text>
</comment>
<sequence length="254" mass="27939">MSHEVGAVHGDHGHGAHWEWSMWPAVASLGILALALAFSFHFVYHQSFTAVITLGIGVVMVLAGVAGWTSEAMGHGEGLSFGAMGWFILAEAMIFVSFLGSYWFLRLGAPFWPPENTPEIPKVLPIIMTFVLVGSSFTMHHAEALLHQGNQAGFRTWLIITLAMGAAFLGMSAYEWNHLIHGGFSISTNVYGTFFFSITGFHGGHVIVGLSIFLAGLPSALRGQAEPGFWRTAGLYWHFVDIIWFFVVSQIYFW</sequence>
<evidence type="ECO:0000256" key="7">
    <source>
        <dbReference type="RuleBase" id="RU003376"/>
    </source>
</evidence>
<dbReference type="InterPro" id="IPR013833">
    <property type="entry name" value="Cyt_c_oxidase_su3_a-hlx"/>
</dbReference>
<evidence type="ECO:0000256" key="2">
    <source>
        <dbReference type="ARBA" id="ARBA00010581"/>
    </source>
</evidence>
<evidence type="ECO:0000256" key="4">
    <source>
        <dbReference type="ARBA" id="ARBA00022692"/>
    </source>
</evidence>
<organism evidence="10 11">
    <name type="scientific">Sphaerotilus microaerophilus</name>
    <dbReference type="NCBI Taxonomy" id="2914710"/>
    <lineage>
        <taxon>Bacteria</taxon>
        <taxon>Pseudomonadati</taxon>
        <taxon>Pseudomonadota</taxon>
        <taxon>Betaproteobacteria</taxon>
        <taxon>Burkholderiales</taxon>
        <taxon>Sphaerotilaceae</taxon>
        <taxon>Sphaerotilus</taxon>
    </lineage>
</organism>
<keyword evidence="5 8" id="KW-1133">Transmembrane helix</keyword>
<dbReference type="PROSITE" id="PS50253">
    <property type="entry name" value="COX3"/>
    <property type="match status" value="1"/>
</dbReference>
<dbReference type="EMBL" id="AP025730">
    <property type="protein sequence ID" value="BDI07965.1"/>
    <property type="molecule type" value="Genomic_DNA"/>
</dbReference>
<feature type="transmembrane region" description="Helical" evidence="8">
    <location>
        <begin position="194"/>
        <end position="215"/>
    </location>
</feature>
<accession>A0ABN6PXM3</accession>